<feature type="compositionally biased region" description="Basic residues" evidence="1">
    <location>
        <begin position="1"/>
        <end position="10"/>
    </location>
</feature>
<name>A0A6J8EGT1_MYTCO</name>
<dbReference type="Proteomes" id="UP000507470">
    <property type="component" value="Unassembled WGS sequence"/>
</dbReference>
<dbReference type="EMBL" id="CACVKT020008908">
    <property type="protein sequence ID" value="CAC5418301.1"/>
    <property type="molecule type" value="Genomic_DNA"/>
</dbReference>
<evidence type="ECO:0000256" key="1">
    <source>
        <dbReference type="SAM" id="MobiDB-lite"/>
    </source>
</evidence>
<feature type="region of interest" description="Disordered" evidence="1">
    <location>
        <begin position="230"/>
        <end position="279"/>
    </location>
</feature>
<proteinExistence type="predicted"/>
<evidence type="ECO:0000313" key="2">
    <source>
        <dbReference type="EMBL" id="CAC5418301.1"/>
    </source>
</evidence>
<sequence length="570" mass="66212">MKRSLKVKKNLRNDIAVNSGKTSKKKGKKENDGDGKVAKSSKTKHVPFEPSNNDLQVFTLGLPQKKTMSGFVGEKLKKKLTKLKHRQVNIEKEEKEKTILKDDSLEEKYQKRKKKKKMRFSNDEEPCSKIKMVEKLKKKQTSMDIVYTKEALRKILNEKNNLTKNQKKNLKKKLHKFIMKEKIGKNGFKASSNMDAKADKPLITEKGKKGQQLENDEKIDKVRGIFEKRKNVLKPNDEEGSSADISNNNKKRKKKVSIGSDENQSGTVPKKKMKKRKKILSDLNDTTVSDISITVEIPEIQTPKKKLKHTKSCCEFSADQTELKQNKHGLKRKCEKEIYSLKSDIEQIDDEKKVKSKDRINNELNSKASLSESLNTTDNTDEVNNLKLHRKRKKLKDQENNLQNGCEVRNDIDNCGMVNNQDGEEIIRTTNNEYKDNSKHEKSKHKLTDITCSEETTSQDEKYSIDKKGSYVMKEEEEYYIPKKRKKHKTRSKQKNIRKDHRPEHMVNLSNMQGLKDDSVIGRKVLFFYFTNFCPCQLFKSIRSVTVDLYIKGPQIVIEIVIRRRHYLTS</sequence>
<accession>A0A6J8EGT1</accession>
<feature type="compositionally biased region" description="Basic and acidic residues" evidence="1">
    <location>
        <begin position="196"/>
        <end position="208"/>
    </location>
</feature>
<evidence type="ECO:0000313" key="3">
    <source>
        <dbReference type="Proteomes" id="UP000507470"/>
    </source>
</evidence>
<protein>
    <submittedName>
        <fullName evidence="2">Uncharacterized protein</fullName>
    </submittedName>
</protein>
<feature type="compositionally biased region" description="Basic residues" evidence="1">
    <location>
        <begin position="269"/>
        <end position="278"/>
    </location>
</feature>
<keyword evidence="3" id="KW-1185">Reference proteome</keyword>
<organism evidence="2 3">
    <name type="scientific">Mytilus coruscus</name>
    <name type="common">Sea mussel</name>
    <dbReference type="NCBI Taxonomy" id="42192"/>
    <lineage>
        <taxon>Eukaryota</taxon>
        <taxon>Metazoa</taxon>
        <taxon>Spiralia</taxon>
        <taxon>Lophotrochozoa</taxon>
        <taxon>Mollusca</taxon>
        <taxon>Bivalvia</taxon>
        <taxon>Autobranchia</taxon>
        <taxon>Pteriomorphia</taxon>
        <taxon>Mytilida</taxon>
        <taxon>Mytiloidea</taxon>
        <taxon>Mytilidae</taxon>
        <taxon>Mytilinae</taxon>
        <taxon>Mytilus</taxon>
    </lineage>
</organism>
<reference evidence="2 3" key="1">
    <citation type="submission" date="2020-06" db="EMBL/GenBank/DDBJ databases">
        <authorList>
            <person name="Li R."/>
            <person name="Bekaert M."/>
        </authorList>
    </citation>
    <scope>NUCLEOTIDE SEQUENCE [LARGE SCALE GENOMIC DNA]</scope>
    <source>
        <strain evidence="3">wild</strain>
    </source>
</reference>
<feature type="region of interest" description="Disordered" evidence="1">
    <location>
        <begin position="1"/>
        <end position="54"/>
    </location>
</feature>
<dbReference type="OrthoDB" id="6140250at2759"/>
<dbReference type="AlphaFoldDB" id="A0A6J8EGT1"/>
<feature type="region of interest" description="Disordered" evidence="1">
    <location>
        <begin position="189"/>
        <end position="216"/>
    </location>
</feature>
<gene>
    <name evidence="2" type="ORF">MCOR_50747</name>
</gene>